<dbReference type="PROSITE" id="PS00061">
    <property type="entry name" value="ADH_SHORT"/>
    <property type="match status" value="1"/>
</dbReference>
<evidence type="ECO:0008006" key="5">
    <source>
        <dbReference type="Google" id="ProtNLM"/>
    </source>
</evidence>
<evidence type="ECO:0000256" key="1">
    <source>
        <dbReference type="ARBA" id="ARBA00006484"/>
    </source>
</evidence>
<accession>A0AAV7QCC6</accession>
<dbReference type="InterPro" id="IPR020904">
    <property type="entry name" value="Sc_DH/Rdtase_CS"/>
</dbReference>
<dbReference type="FunFam" id="3.40.50.720:FF:000084">
    <property type="entry name" value="Short-chain dehydrogenase reductase"/>
    <property type="match status" value="1"/>
</dbReference>
<dbReference type="AlphaFoldDB" id="A0AAV7QCC6"/>
<dbReference type="EMBL" id="JANPWB010000010">
    <property type="protein sequence ID" value="KAJ1137242.1"/>
    <property type="molecule type" value="Genomic_DNA"/>
</dbReference>
<dbReference type="PRINTS" id="PR00080">
    <property type="entry name" value="SDRFAMILY"/>
</dbReference>
<dbReference type="GO" id="GO:0004090">
    <property type="term" value="F:carbonyl reductase (NADPH) activity"/>
    <property type="evidence" value="ECO:0007669"/>
    <property type="project" value="TreeGrafter"/>
</dbReference>
<name>A0AAV7QCC6_PLEWA</name>
<dbReference type="PRINTS" id="PR00081">
    <property type="entry name" value="GDHRDH"/>
</dbReference>
<reference evidence="3" key="1">
    <citation type="journal article" date="2022" name="bioRxiv">
        <title>Sequencing and chromosome-scale assembly of the giantPleurodeles waltlgenome.</title>
        <authorList>
            <person name="Brown T."/>
            <person name="Elewa A."/>
            <person name="Iarovenko S."/>
            <person name="Subramanian E."/>
            <person name="Araus A.J."/>
            <person name="Petzold A."/>
            <person name="Susuki M."/>
            <person name="Suzuki K.-i.T."/>
            <person name="Hayashi T."/>
            <person name="Toyoda A."/>
            <person name="Oliveira C."/>
            <person name="Osipova E."/>
            <person name="Leigh N.D."/>
            <person name="Simon A."/>
            <person name="Yun M.H."/>
        </authorList>
    </citation>
    <scope>NUCLEOTIDE SEQUENCE</scope>
    <source>
        <strain evidence="3">20211129_DDA</strain>
        <tissue evidence="3">Liver</tissue>
    </source>
</reference>
<comment type="caution">
    <text evidence="3">The sequence shown here is derived from an EMBL/GenBank/DDBJ whole genome shotgun (WGS) entry which is preliminary data.</text>
</comment>
<proteinExistence type="inferred from homology"/>
<organism evidence="3 4">
    <name type="scientific">Pleurodeles waltl</name>
    <name type="common">Iberian ribbed newt</name>
    <dbReference type="NCBI Taxonomy" id="8319"/>
    <lineage>
        <taxon>Eukaryota</taxon>
        <taxon>Metazoa</taxon>
        <taxon>Chordata</taxon>
        <taxon>Craniata</taxon>
        <taxon>Vertebrata</taxon>
        <taxon>Euteleostomi</taxon>
        <taxon>Amphibia</taxon>
        <taxon>Batrachia</taxon>
        <taxon>Caudata</taxon>
        <taxon>Salamandroidea</taxon>
        <taxon>Salamandridae</taxon>
        <taxon>Pleurodelinae</taxon>
        <taxon>Pleurodeles</taxon>
    </lineage>
</organism>
<dbReference type="Proteomes" id="UP001066276">
    <property type="component" value="Chromosome 6"/>
</dbReference>
<keyword evidence="4" id="KW-1185">Reference proteome</keyword>
<dbReference type="InterPro" id="IPR036291">
    <property type="entry name" value="NAD(P)-bd_dom_sf"/>
</dbReference>
<dbReference type="SUPFAM" id="SSF51735">
    <property type="entry name" value="NAD(P)-binding Rossmann-fold domains"/>
    <property type="match status" value="1"/>
</dbReference>
<dbReference type="NCBIfam" id="NF005559">
    <property type="entry name" value="PRK07231.1"/>
    <property type="match status" value="1"/>
</dbReference>
<dbReference type="InterPro" id="IPR002347">
    <property type="entry name" value="SDR_fam"/>
</dbReference>
<keyword evidence="2" id="KW-0560">Oxidoreductase</keyword>
<comment type="similarity">
    <text evidence="1">Belongs to the short-chain dehydrogenases/reductases (SDR) family.</text>
</comment>
<evidence type="ECO:0000313" key="3">
    <source>
        <dbReference type="EMBL" id="KAJ1137242.1"/>
    </source>
</evidence>
<dbReference type="Pfam" id="PF13561">
    <property type="entry name" value="adh_short_C2"/>
    <property type="match status" value="1"/>
</dbReference>
<evidence type="ECO:0000256" key="2">
    <source>
        <dbReference type="ARBA" id="ARBA00023002"/>
    </source>
</evidence>
<dbReference type="PANTHER" id="PTHR43943:SF2">
    <property type="entry name" value="DEHYDROGENASE_REDUCTASE 4"/>
    <property type="match status" value="1"/>
</dbReference>
<evidence type="ECO:0000313" key="4">
    <source>
        <dbReference type="Proteomes" id="UP001066276"/>
    </source>
</evidence>
<sequence length="332" mass="36304">MRRTPDQGNDREVLGSLTVGGSVFFLILKRYQETRLTILRRREKRMMCSWARVSRFLRVLVCRAPLCVAMQMSRTSATQRDGPHKDKVAIVTGSSQGIGLAIARRLAEDGAHVVVNSRKKVNVDRAVKELKAENLSVLGVVCNVGKEEDQQRLVTRALEWQGGIDYLISSVAVNPFVGNILDSTAEMWDKIFEVNVKSMFLMAKLSVPHMQKRGGGSIVFISSLTGYNPLPIIGPYAVSKTALFGLTKVLAPTLTPMNIRVNCLAVGLTRTNFGNVILKDEALTDFLMKANNVVRVGEPKDYGGVVSFLCSSDASYITGENIVAAGGAISRL</sequence>
<protein>
    <recommendedName>
        <fullName evidence="5">Dehydrogenase/reductase SDR family member 4</fullName>
    </recommendedName>
</protein>
<dbReference type="Gene3D" id="3.40.50.720">
    <property type="entry name" value="NAD(P)-binding Rossmann-like Domain"/>
    <property type="match status" value="1"/>
</dbReference>
<dbReference type="PANTHER" id="PTHR43943">
    <property type="entry name" value="DEHYDROGENASE/REDUCTASE (SDR FAMILY) MEMBER 4"/>
    <property type="match status" value="1"/>
</dbReference>
<gene>
    <name evidence="3" type="ORF">NDU88_003655</name>
</gene>